<feature type="domain" description="Transposase IS200-like" evidence="1">
    <location>
        <begin position="9"/>
        <end position="126"/>
    </location>
</feature>
<dbReference type="GO" id="GO:0004803">
    <property type="term" value="F:transposase activity"/>
    <property type="evidence" value="ECO:0007669"/>
    <property type="project" value="InterPro"/>
</dbReference>
<dbReference type="Proteomes" id="UP000001423">
    <property type="component" value="Chromosome"/>
</dbReference>
<organism evidence="2 3">
    <name type="scientific">Prochlorococcus marinus (strain MIT 9313)</name>
    <dbReference type="NCBI Taxonomy" id="74547"/>
    <lineage>
        <taxon>Bacteria</taxon>
        <taxon>Bacillati</taxon>
        <taxon>Cyanobacteriota</taxon>
        <taxon>Cyanophyceae</taxon>
        <taxon>Synechococcales</taxon>
        <taxon>Prochlorococcaceae</taxon>
        <taxon>Prochlorococcus</taxon>
    </lineage>
</organism>
<dbReference type="Pfam" id="PF01797">
    <property type="entry name" value="Y1_Tnp"/>
    <property type="match status" value="1"/>
</dbReference>
<dbReference type="SMART" id="SM01321">
    <property type="entry name" value="Y1_Tnp"/>
    <property type="match status" value="1"/>
</dbReference>
<dbReference type="KEGG" id="pmt:PMT_2071"/>
<sequence>MARAKRLLPAGCSFHITLRCNSRQFLIAKALRRDVLLAVLAKAKQKVPHRLYAVCLMANHLHLLLRPDDASELPKLMHWIGWYSAMALNRLSGRCGHFWEARYYATAIAPKDHRRVLNTLRYIHANPKAAGIRKGFYDPYSNYGHYGRLECDGISEWHPSFLQLASSLKGCSRRYERFCERYRHHAKAGAKCHWGSRILKRFVQSSRSNRSKRKRISPGQQQLPFAFDVRLNQIPEEWHQVAVRFSKPNGIRDGDQTLRLW</sequence>
<evidence type="ECO:0000313" key="3">
    <source>
        <dbReference type="Proteomes" id="UP000001423"/>
    </source>
</evidence>
<reference evidence="2 3" key="1">
    <citation type="journal article" date="2003" name="Nature">
        <title>Genome divergence in two Prochlorococcus ecotypes reflects oceanic niche differentiation.</title>
        <authorList>
            <person name="Rocap G."/>
            <person name="Larimer F.W."/>
            <person name="Lamerdin J.E."/>
            <person name="Malfatti S."/>
            <person name="Chain P."/>
            <person name="Ahlgren N.A."/>
            <person name="Arellano A."/>
            <person name="Coleman M."/>
            <person name="Hauser L."/>
            <person name="Hess W.R."/>
            <person name="Johnson Z.I."/>
            <person name="Land M.L."/>
            <person name="Lindell D."/>
            <person name="Post A.F."/>
            <person name="Regala W."/>
            <person name="Shah M."/>
            <person name="Shaw S.L."/>
            <person name="Steglich C."/>
            <person name="Sullivan M.B."/>
            <person name="Ting C.S."/>
            <person name="Tolonen A."/>
            <person name="Webb E.A."/>
            <person name="Zinser E.R."/>
            <person name="Chisholm S.W."/>
        </authorList>
    </citation>
    <scope>NUCLEOTIDE SEQUENCE [LARGE SCALE GENOMIC DNA]</scope>
    <source>
        <strain evidence="3">MIT 9313</strain>
    </source>
</reference>
<proteinExistence type="predicted"/>
<dbReference type="InterPro" id="IPR036515">
    <property type="entry name" value="Transposase_17_sf"/>
</dbReference>
<dbReference type="EMBL" id="BX548175">
    <property type="protein sequence ID" value="CAE22245.1"/>
    <property type="molecule type" value="Genomic_DNA"/>
</dbReference>
<dbReference type="GO" id="GO:0006313">
    <property type="term" value="P:DNA transposition"/>
    <property type="evidence" value="ECO:0007669"/>
    <property type="project" value="InterPro"/>
</dbReference>
<dbReference type="InterPro" id="IPR002686">
    <property type="entry name" value="Transposase_17"/>
</dbReference>
<evidence type="ECO:0000313" key="2">
    <source>
        <dbReference type="EMBL" id="CAE22245.1"/>
    </source>
</evidence>
<protein>
    <recommendedName>
        <fullName evidence="1">Transposase IS200-like domain-containing protein</fullName>
    </recommendedName>
</protein>
<dbReference type="AlphaFoldDB" id="Q7V492"/>
<dbReference type="eggNOG" id="COG1943">
    <property type="taxonomic scope" value="Bacteria"/>
</dbReference>
<dbReference type="RefSeq" id="WP_011131436.1">
    <property type="nucleotide sequence ID" value="NC_005071.1"/>
</dbReference>
<evidence type="ECO:0000259" key="1">
    <source>
        <dbReference type="SMART" id="SM01321"/>
    </source>
</evidence>
<dbReference type="OrthoDB" id="9788881at2"/>
<dbReference type="GO" id="GO:0003677">
    <property type="term" value="F:DNA binding"/>
    <property type="evidence" value="ECO:0007669"/>
    <property type="project" value="InterPro"/>
</dbReference>
<accession>Q7V492</accession>
<dbReference type="PANTHER" id="PTHR34322:SF2">
    <property type="entry name" value="TRANSPOSASE IS200-LIKE DOMAIN-CONTAINING PROTEIN"/>
    <property type="match status" value="1"/>
</dbReference>
<dbReference type="PANTHER" id="PTHR34322">
    <property type="entry name" value="TRANSPOSASE, Y1_TNP DOMAIN-CONTAINING"/>
    <property type="match status" value="1"/>
</dbReference>
<gene>
    <name evidence="2" type="ordered locus">PMT_2071</name>
</gene>
<dbReference type="HOGENOM" id="CLU_1085177_0_0_3"/>
<name>Q7V492_PROMM</name>
<dbReference type="Gene3D" id="3.30.70.1290">
    <property type="entry name" value="Transposase IS200-like"/>
    <property type="match status" value="1"/>
</dbReference>
<dbReference type="SUPFAM" id="SSF143422">
    <property type="entry name" value="Transposase IS200-like"/>
    <property type="match status" value="1"/>
</dbReference>
<keyword evidence="3" id="KW-1185">Reference proteome</keyword>